<evidence type="ECO:0000256" key="7">
    <source>
        <dbReference type="ARBA" id="ARBA00022927"/>
    </source>
</evidence>
<feature type="region of interest" description="Disordered" evidence="10">
    <location>
        <begin position="104"/>
        <end position="142"/>
    </location>
</feature>
<evidence type="ECO:0000256" key="5">
    <source>
        <dbReference type="ARBA" id="ARBA00022519"/>
    </source>
</evidence>
<feature type="transmembrane region" description="Helical" evidence="11">
    <location>
        <begin position="62"/>
        <end position="86"/>
    </location>
</feature>
<dbReference type="PANTHER" id="PTHR33446:SF2">
    <property type="entry name" value="PROTEIN TONB"/>
    <property type="match status" value="1"/>
</dbReference>
<evidence type="ECO:0000256" key="6">
    <source>
        <dbReference type="ARBA" id="ARBA00022692"/>
    </source>
</evidence>
<keyword evidence="14" id="KW-1185">Reference proteome</keyword>
<keyword evidence="4" id="KW-1003">Cell membrane</keyword>
<dbReference type="InterPro" id="IPR037682">
    <property type="entry name" value="TonB_C"/>
</dbReference>
<evidence type="ECO:0000313" key="14">
    <source>
        <dbReference type="Proteomes" id="UP001548713"/>
    </source>
</evidence>
<evidence type="ECO:0000256" key="8">
    <source>
        <dbReference type="ARBA" id="ARBA00022989"/>
    </source>
</evidence>
<evidence type="ECO:0000256" key="10">
    <source>
        <dbReference type="SAM" id="MobiDB-lite"/>
    </source>
</evidence>
<dbReference type="RefSeq" id="WP_353985006.1">
    <property type="nucleotide sequence ID" value="NZ_JBEWLY010000022.1"/>
</dbReference>
<accession>A0ABV2D3R8</accession>
<evidence type="ECO:0000256" key="4">
    <source>
        <dbReference type="ARBA" id="ARBA00022475"/>
    </source>
</evidence>
<keyword evidence="7" id="KW-0653">Protein transport</keyword>
<dbReference type="InterPro" id="IPR051045">
    <property type="entry name" value="TonB-dependent_transducer"/>
</dbReference>
<dbReference type="PANTHER" id="PTHR33446">
    <property type="entry name" value="PROTEIN TONB-RELATED"/>
    <property type="match status" value="1"/>
</dbReference>
<keyword evidence="9 11" id="KW-0472">Membrane</keyword>
<reference evidence="13 14" key="1">
    <citation type="submission" date="2024-07" db="EMBL/GenBank/DDBJ databases">
        <title>Novosphingobium kalidii RD2P27.</title>
        <authorList>
            <person name="Sun J.-Q."/>
        </authorList>
    </citation>
    <scope>NUCLEOTIDE SEQUENCE [LARGE SCALE GENOMIC DNA]</scope>
    <source>
        <strain evidence="13 14">RD2P27</strain>
    </source>
</reference>
<evidence type="ECO:0000256" key="1">
    <source>
        <dbReference type="ARBA" id="ARBA00004383"/>
    </source>
</evidence>
<comment type="caution">
    <text evidence="13">The sequence shown here is derived from an EMBL/GenBank/DDBJ whole genome shotgun (WGS) entry which is preliminary data.</text>
</comment>
<dbReference type="Pfam" id="PF03544">
    <property type="entry name" value="TonB_C"/>
    <property type="match status" value="1"/>
</dbReference>
<comment type="similarity">
    <text evidence="2">Belongs to the TonB family.</text>
</comment>
<dbReference type="NCBIfam" id="TIGR01352">
    <property type="entry name" value="tonB_Cterm"/>
    <property type="match status" value="1"/>
</dbReference>
<gene>
    <name evidence="13" type="ORF">ABVV53_13815</name>
</gene>
<protein>
    <submittedName>
        <fullName evidence="13">Energy transducer TonB</fullName>
    </submittedName>
</protein>
<evidence type="ECO:0000256" key="2">
    <source>
        <dbReference type="ARBA" id="ARBA00006555"/>
    </source>
</evidence>
<sequence length="282" mass="31031">MRYARLDERLDAEDYDSGAFSGDVVTMHRNDDRTARSPMADKTPWAHGGRYCDQPTSWRTRLFGLLGTGLITALILAAALVTWRIVTPPSVTQSSPPLVVVDLQPTASPPEPVREVAPGPEQVERQEKKPEPVPDTLMPPPLVQLPRPSIPSAPPRPPIDIVDPGPVVPETTAPRRITAPAASQVSNNATPDWEALLLAHLEQFRRYPARARASRQEGTTYIRFTMNRAGQVLSASVARKSGHYGLDQAALDTLKRAQPLPAIPDDRPDVLELTIPVEFYLR</sequence>
<evidence type="ECO:0000313" key="13">
    <source>
        <dbReference type="EMBL" id="MET1756516.1"/>
    </source>
</evidence>
<evidence type="ECO:0000256" key="9">
    <source>
        <dbReference type="ARBA" id="ARBA00023136"/>
    </source>
</evidence>
<name>A0ABV2D3R8_9SPHN</name>
<feature type="domain" description="TonB C-terminal" evidence="12">
    <location>
        <begin position="192"/>
        <end position="282"/>
    </location>
</feature>
<keyword evidence="3" id="KW-0813">Transport</keyword>
<dbReference type="InterPro" id="IPR006260">
    <property type="entry name" value="TonB/TolA_C"/>
</dbReference>
<dbReference type="Gene3D" id="3.30.1150.10">
    <property type="match status" value="1"/>
</dbReference>
<dbReference type="Proteomes" id="UP001548713">
    <property type="component" value="Unassembled WGS sequence"/>
</dbReference>
<evidence type="ECO:0000256" key="11">
    <source>
        <dbReference type="SAM" id="Phobius"/>
    </source>
</evidence>
<dbReference type="PROSITE" id="PS52015">
    <property type="entry name" value="TONB_CTD"/>
    <property type="match status" value="1"/>
</dbReference>
<proteinExistence type="inferred from homology"/>
<feature type="compositionally biased region" description="Basic and acidic residues" evidence="10">
    <location>
        <begin position="122"/>
        <end position="132"/>
    </location>
</feature>
<comment type="subcellular location">
    <subcellularLocation>
        <location evidence="1">Cell inner membrane</location>
        <topology evidence="1">Single-pass membrane protein</topology>
        <orientation evidence="1">Periplasmic side</orientation>
    </subcellularLocation>
</comment>
<keyword evidence="5" id="KW-0997">Cell inner membrane</keyword>
<evidence type="ECO:0000256" key="3">
    <source>
        <dbReference type="ARBA" id="ARBA00022448"/>
    </source>
</evidence>
<dbReference type="EMBL" id="JBEWLY010000022">
    <property type="protein sequence ID" value="MET1756516.1"/>
    <property type="molecule type" value="Genomic_DNA"/>
</dbReference>
<organism evidence="13 14">
    <name type="scientific">Novosphingobium kalidii</name>
    <dbReference type="NCBI Taxonomy" id="3230299"/>
    <lineage>
        <taxon>Bacteria</taxon>
        <taxon>Pseudomonadati</taxon>
        <taxon>Pseudomonadota</taxon>
        <taxon>Alphaproteobacteria</taxon>
        <taxon>Sphingomonadales</taxon>
        <taxon>Sphingomonadaceae</taxon>
        <taxon>Novosphingobium</taxon>
    </lineage>
</organism>
<keyword evidence="8 11" id="KW-1133">Transmembrane helix</keyword>
<evidence type="ECO:0000259" key="12">
    <source>
        <dbReference type="PROSITE" id="PS52015"/>
    </source>
</evidence>
<dbReference type="SUPFAM" id="SSF74653">
    <property type="entry name" value="TolA/TonB C-terminal domain"/>
    <property type="match status" value="1"/>
</dbReference>
<keyword evidence="6 11" id="KW-0812">Transmembrane</keyword>